<dbReference type="EMBL" id="MU793335">
    <property type="protein sequence ID" value="KAJ3785642.1"/>
    <property type="molecule type" value="Genomic_DNA"/>
</dbReference>
<comment type="caution">
    <text evidence="2">The sequence shown here is derived from an EMBL/GenBank/DDBJ whole genome shotgun (WGS) entry which is preliminary data.</text>
</comment>
<accession>A0AA38NJG9</accession>
<dbReference type="Proteomes" id="UP001163798">
    <property type="component" value="Unassembled WGS sequence"/>
</dbReference>
<proteinExistence type="predicted"/>
<name>A0AA38NJG9_9AGAR</name>
<protein>
    <submittedName>
        <fullName evidence="2">Uncharacterized protein</fullName>
    </submittedName>
</protein>
<feature type="compositionally biased region" description="Low complexity" evidence="1">
    <location>
        <begin position="438"/>
        <end position="457"/>
    </location>
</feature>
<dbReference type="PANTHER" id="PTHR31912">
    <property type="entry name" value="IP13529P"/>
    <property type="match status" value="1"/>
</dbReference>
<sequence>MFAFPDFFNLTGDTLPSEDATLRQNPRQEGSALIAAALLMRLEEVAAINSDDKADNEAGNEDLENDGNGQGSSETGSDAAPQNDMDFDSVYNGESRKRARTTDLQKTSMQWYPWSDRIRQLDLFLWLLRVNGVPDVPSVKTMKTLNEAIQKMCGIDTLCYDGALGNRYYVNSLAQMIAQEMSNPQVHPKLHFYPEDSSPHLSQARQAQCWLHEAPNELLTPIYADEWYMLYPLITSESELAATQFLKNFEELKTNSEPLYKLPHPSHLLEVLSADRQTKNAWSFTDPVEGNHWRKLADGHRVVSFPIWMHCDDTSGNVSKKWNKHNSFLFTAAGLPRHESSKEYNVHFLSTSNIAPPLKMLDSVIDQLKAAQEHGIWAWNCKTKEPILVLPWVLALLGDNPMQSEFAGHIGLCGKYFCRVCWVKDPEPGNTDDDDHQTTNTNQSQSSASEDTSSSESPPKRQSKKKKTKFVETFAQMVEHVSSFIRAALEHEIQNLPAEVTSPVWHIKGLDPHHDTPVEILHVVLLGFLKYMWWDLVNQVKNQDKLKKLLEIRLMSLDYSGSLTGRDFRVIAQIAPFVIHDLNIGDSCREAWLALSQLVPLIWQPEIDNIDEYMETLEHEINNFLLCVARWTSRWFNKPKFHIIIHLALHIQRFGPAMLFATEAFESFNAVIRAKTPSCDIALTFAQGNRIRHLLSHTMGSGPASLVSSANTMTHYLGLDSKKPQKPAGLVSLKDTGPLPFGSTLTGSVMPLYNIYPEHVRQFSHFLKCSQVVMADGSACSVGSFFIGRNSSGSKYVEGSSAAFSRQAGSILVHVIDTSSEAPQYRMQKIVFTNRYILVNSTVCFVF</sequence>
<dbReference type="AlphaFoldDB" id="A0AA38NJG9"/>
<feature type="region of interest" description="Disordered" evidence="1">
    <location>
        <begin position="50"/>
        <end position="102"/>
    </location>
</feature>
<reference evidence="2" key="1">
    <citation type="submission" date="2022-08" db="EMBL/GenBank/DDBJ databases">
        <authorList>
            <consortium name="DOE Joint Genome Institute"/>
            <person name="Min B."/>
            <person name="Riley R."/>
            <person name="Sierra-Patev S."/>
            <person name="Naranjo-Ortiz M."/>
            <person name="Looney B."/>
            <person name="Konkel Z."/>
            <person name="Slot J.C."/>
            <person name="Sakamoto Y."/>
            <person name="Steenwyk J.L."/>
            <person name="Rokas A."/>
            <person name="Carro J."/>
            <person name="Camarero S."/>
            <person name="Ferreira P."/>
            <person name="Molpeceres G."/>
            <person name="Ruiz-Duenas F.J."/>
            <person name="Serrano A."/>
            <person name="Henrissat B."/>
            <person name="Drula E."/>
            <person name="Hughes K.W."/>
            <person name="Mata J.L."/>
            <person name="Ishikawa N.K."/>
            <person name="Vargas-Isla R."/>
            <person name="Ushijima S."/>
            <person name="Smith C.A."/>
            <person name="Ahrendt S."/>
            <person name="Andreopoulos W."/>
            <person name="He G."/>
            <person name="Labutti K."/>
            <person name="Lipzen A."/>
            <person name="Ng V."/>
            <person name="Sandor L."/>
            <person name="Barry K."/>
            <person name="Martinez A.T."/>
            <person name="Xiao Y."/>
            <person name="Gibbons J.G."/>
            <person name="Terashima K."/>
            <person name="Hibbett D.S."/>
            <person name="Grigoriev I.V."/>
        </authorList>
    </citation>
    <scope>NUCLEOTIDE SEQUENCE</scope>
    <source>
        <strain evidence="2">TFB10291</strain>
    </source>
</reference>
<organism evidence="2 3">
    <name type="scientific">Lentinula aff. detonsa</name>
    <dbReference type="NCBI Taxonomy" id="2804958"/>
    <lineage>
        <taxon>Eukaryota</taxon>
        <taxon>Fungi</taxon>
        <taxon>Dikarya</taxon>
        <taxon>Basidiomycota</taxon>
        <taxon>Agaricomycotina</taxon>
        <taxon>Agaricomycetes</taxon>
        <taxon>Agaricomycetidae</taxon>
        <taxon>Agaricales</taxon>
        <taxon>Marasmiineae</taxon>
        <taxon>Omphalotaceae</taxon>
        <taxon>Lentinula</taxon>
    </lineage>
</organism>
<gene>
    <name evidence="2" type="ORF">GGU10DRAFT_427831</name>
</gene>
<evidence type="ECO:0000313" key="2">
    <source>
        <dbReference type="EMBL" id="KAJ3785642.1"/>
    </source>
</evidence>
<feature type="region of interest" description="Disordered" evidence="1">
    <location>
        <begin position="428"/>
        <end position="467"/>
    </location>
</feature>
<evidence type="ECO:0000313" key="3">
    <source>
        <dbReference type="Proteomes" id="UP001163798"/>
    </source>
</evidence>
<evidence type="ECO:0000256" key="1">
    <source>
        <dbReference type="SAM" id="MobiDB-lite"/>
    </source>
</evidence>
<keyword evidence="3" id="KW-1185">Reference proteome</keyword>
<dbReference type="PANTHER" id="PTHR31912:SF34">
    <property type="entry name" value="NOTOCHORD-RELATED PROTEIN"/>
    <property type="match status" value="1"/>
</dbReference>